<dbReference type="Gene3D" id="1.10.150.450">
    <property type="match status" value="1"/>
</dbReference>
<gene>
    <name evidence="1" type="ORF">GCM10017044_02280</name>
</gene>
<dbReference type="SFLD" id="SFLDS00003">
    <property type="entry name" value="Haloacid_Dehalogenase"/>
    <property type="match status" value="1"/>
</dbReference>
<dbReference type="PANTHER" id="PTHR12725">
    <property type="entry name" value="HALOACID DEHALOGENASE-LIKE HYDROLASE"/>
    <property type="match status" value="1"/>
</dbReference>
<keyword evidence="2" id="KW-1185">Reference proteome</keyword>
<dbReference type="NCBIfam" id="TIGR01509">
    <property type="entry name" value="HAD-SF-IA-v3"/>
    <property type="match status" value="1"/>
</dbReference>
<dbReference type="Pfam" id="PF00702">
    <property type="entry name" value="Hydrolase"/>
    <property type="match status" value="1"/>
</dbReference>
<proteinExistence type="predicted"/>
<dbReference type="AlphaFoldDB" id="A0A919E4F1"/>
<dbReference type="InterPro" id="IPR036412">
    <property type="entry name" value="HAD-like_sf"/>
</dbReference>
<dbReference type="InterPro" id="IPR010237">
    <property type="entry name" value="Pyr-5-nucltdase"/>
</dbReference>
<reference evidence="1" key="2">
    <citation type="submission" date="2020-09" db="EMBL/GenBank/DDBJ databases">
        <authorList>
            <person name="Sun Q."/>
            <person name="Kim S."/>
        </authorList>
    </citation>
    <scope>NUCLEOTIDE SEQUENCE</scope>
    <source>
        <strain evidence="1">KCTC 42590</strain>
    </source>
</reference>
<dbReference type="NCBIfam" id="TIGR01993">
    <property type="entry name" value="Pyr-5-nucltdase"/>
    <property type="match status" value="1"/>
</dbReference>
<dbReference type="EMBL" id="BNCI01000001">
    <property type="protein sequence ID" value="GHF11955.1"/>
    <property type="molecule type" value="Genomic_DNA"/>
</dbReference>
<sequence length="223" mass="25734">MPHKIRDKKVWVFDLDNTLYPAECNLFQQIDVHMGEFIQRLLSLDPIEARKIQKKYLVEYGTTLKGLMANHDVDPHDFLDKVHNIDFSPIQKDVRLRSALERLDGRKLVFTNADLQYSEQVLDRLGIADQFEGIFDIHAADLEPKPKLASYEKFARTFEIDPTHAVMFEDMAQNLIPAHSLGMSTVWIDTGSEWGDPGQDKDHIHYETNSLSSWLDSFTKDNS</sequence>
<protein>
    <submittedName>
        <fullName evidence="1">Pyrimidine 5'-nucleotidase</fullName>
    </submittedName>
</protein>
<dbReference type="SFLD" id="SFLDG01129">
    <property type="entry name" value="C1.5:_HAD__Beta-PGM__Phosphata"/>
    <property type="match status" value="1"/>
</dbReference>
<accession>A0A919E4F1</accession>
<dbReference type="SFLD" id="SFLDG01132">
    <property type="entry name" value="C1.5.3:_5'-Nucleotidase_Like"/>
    <property type="match status" value="1"/>
</dbReference>
<dbReference type="RefSeq" id="WP_191249726.1">
    <property type="nucleotide sequence ID" value="NZ_BNCI01000001.1"/>
</dbReference>
<dbReference type="SUPFAM" id="SSF56784">
    <property type="entry name" value="HAD-like"/>
    <property type="match status" value="1"/>
</dbReference>
<dbReference type="PANTHER" id="PTHR12725:SF117">
    <property type="entry name" value="HALOACID DEHALOGENASE-LIKE HYDROLASE"/>
    <property type="match status" value="1"/>
</dbReference>
<name>A0A919E4F1_9PROT</name>
<comment type="caution">
    <text evidence="1">The sequence shown here is derived from an EMBL/GenBank/DDBJ whole genome shotgun (WGS) entry which is preliminary data.</text>
</comment>
<reference evidence="1" key="1">
    <citation type="journal article" date="2014" name="Int. J. Syst. Evol. Microbiol.">
        <title>Complete genome sequence of Corynebacterium casei LMG S-19264T (=DSM 44701T), isolated from a smear-ripened cheese.</title>
        <authorList>
            <consortium name="US DOE Joint Genome Institute (JGI-PGF)"/>
            <person name="Walter F."/>
            <person name="Albersmeier A."/>
            <person name="Kalinowski J."/>
            <person name="Ruckert C."/>
        </authorList>
    </citation>
    <scope>NUCLEOTIDE SEQUENCE</scope>
    <source>
        <strain evidence="1">KCTC 42590</strain>
    </source>
</reference>
<organism evidence="1 2">
    <name type="scientific">Kordiimonas sediminis</name>
    <dbReference type="NCBI Taxonomy" id="1735581"/>
    <lineage>
        <taxon>Bacteria</taxon>
        <taxon>Pseudomonadati</taxon>
        <taxon>Pseudomonadota</taxon>
        <taxon>Alphaproteobacteria</taxon>
        <taxon>Kordiimonadales</taxon>
        <taxon>Kordiimonadaceae</taxon>
        <taxon>Kordiimonas</taxon>
    </lineage>
</organism>
<evidence type="ECO:0000313" key="1">
    <source>
        <dbReference type="EMBL" id="GHF11955.1"/>
    </source>
</evidence>
<dbReference type="InterPro" id="IPR006439">
    <property type="entry name" value="HAD-SF_hydro_IA"/>
</dbReference>
<dbReference type="Proteomes" id="UP000630923">
    <property type="component" value="Unassembled WGS sequence"/>
</dbReference>
<evidence type="ECO:0000313" key="2">
    <source>
        <dbReference type="Proteomes" id="UP000630923"/>
    </source>
</evidence>
<dbReference type="InterPro" id="IPR023214">
    <property type="entry name" value="HAD_sf"/>
</dbReference>
<dbReference type="Gene3D" id="3.40.50.1000">
    <property type="entry name" value="HAD superfamily/HAD-like"/>
    <property type="match status" value="1"/>
</dbReference>